<name>A0A316GN73_9RHOB</name>
<dbReference type="RefSeq" id="WP_109759072.1">
    <property type="nucleotide sequence ID" value="NZ_CP034588.1"/>
</dbReference>
<evidence type="ECO:0008006" key="4">
    <source>
        <dbReference type="Google" id="ProtNLM"/>
    </source>
</evidence>
<dbReference type="KEGG" id="salo:EF888_20530"/>
<dbReference type="EMBL" id="QGGV01000004">
    <property type="protein sequence ID" value="PWK56377.1"/>
    <property type="molecule type" value="Genomic_DNA"/>
</dbReference>
<proteinExistence type="predicted"/>
<protein>
    <recommendedName>
        <fullName evidence="4">PH (Pleckstrin Homology) domain-containing protein</fullName>
    </recommendedName>
</protein>
<feature type="transmembrane region" description="Helical" evidence="1">
    <location>
        <begin position="31"/>
        <end position="55"/>
    </location>
</feature>
<keyword evidence="3" id="KW-1185">Reference proteome</keyword>
<keyword evidence="1" id="KW-0812">Transmembrane</keyword>
<reference evidence="2 3" key="1">
    <citation type="submission" date="2018-05" db="EMBL/GenBank/DDBJ databases">
        <title>Genomic Encyclopedia of Type Strains, Phase IV (KMG-IV): sequencing the most valuable type-strain genomes for metagenomic binning, comparative biology and taxonomic classification.</title>
        <authorList>
            <person name="Goeker M."/>
        </authorList>
    </citation>
    <scope>NUCLEOTIDE SEQUENCE [LARGE SCALE GENOMIC DNA]</scope>
    <source>
        <strain evidence="2 3">DSM 103371</strain>
    </source>
</reference>
<sequence>MAECWEDWFEPGERLVWEGSPEGRWTLTPGLLFLAAFGVPFLAAGLFVSGGAILVGGPFHFGVVGVLGRFVAFCFGLPFLAAGLGMVAGPLYLQSQAPRHVRYALSDRRAYVATSWWNRKMEVLTISTGAPIEVEDGRSVFFHTLVGRDSDGDRTTTRKGFENIADAAVVYRLLRGIQARKDPSRPEATEPDPGE</sequence>
<comment type="caution">
    <text evidence="2">The sequence shown here is derived from an EMBL/GenBank/DDBJ whole genome shotgun (WGS) entry which is preliminary data.</text>
</comment>
<evidence type="ECO:0000256" key="1">
    <source>
        <dbReference type="SAM" id="Phobius"/>
    </source>
</evidence>
<accession>A0A316GN73</accession>
<dbReference type="AlphaFoldDB" id="A0A316GN73"/>
<evidence type="ECO:0000313" key="3">
    <source>
        <dbReference type="Proteomes" id="UP000245390"/>
    </source>
</evidence>
<organism evidence="2 3">
    <name type="scientific">Silicimonas algicola</name>
    <dbReference type="NCBI Taxonomy" id="1826607"/>
    <lineage>
        <taxon>Bacteria</taxon>
        <taxon>Pseudomonadati</taxon>
        <taxon>Pseudomonadota</taxon>
        <taxon>Alphaproteobacteria</taxon>
        <taxon>Rhodobacterales</taxon>
        <taxon>Paracoccaceae</taxon>
    </lineage>
</organism>
<feature type="transmembrane region" description="Helical" evidence="1">
    <location>
        <begin position="67"/>
        <end position="93"/>
    </location>
</feature>
<gene>
    <name evidence="2" type="ORF">C8D95_10448</name>
</gene>
<dbReference type="OrthoDB" id="199424at2"/>
<keyword evidence="1" id="KW-1133">Transmembrane helix</keyword>
<keyword evidence="1" id="KW-0472">Membrane</keyword>
<dbReference type="Proteomes" id="UP000245390">
    <property type="component" value="Unassembled WGS sequence"/>
</dbReference>
<evidence type="ECO:0000313" key="2">
    <source>
        <dbReference type="EMBL" id="PWK56377.1"/>
    </source>
</evidence>